<evidence type="ECO:0000259" key="4">
    <source>
        <dbReference type="Pfam" id="PF13088"/>
    </source>
</evidence>
<accession>A0ABT8C2W5</accession>
<gene>
    <name evidence="5" type="ORF">QWZ15_00960</name>
</gene>
<dbReference type="GO" id="GO:0016798">
    <property type="term" value="F:hydrolase activity, acting on glycosyl bonds"/>
    <property type="evidence" value="ECO:0007669"/>
    <property type="project" value="UniProtKB-KW"/>
</dbReference>
<evidence type="ECO:0000256" key="2">
    <source>
        <dbReference type="ARBA" id="ARBA00009348"/>
    </source>
</evidence>
<comment type="similarity">
    <text evidence="2">Belongs to the glycosyl hydrolase 33 family.</text>
</comment>
<sequence>MLISFLIIFLGFFPFLTAEQLSLSATQDRDETALYVSGEGGYHTYRIPSLLVAQDGSLLAFVEGRKSGSGDTGDIDLLLKRSEDGGHTWSEQMVLWDDGENVCGNPTPVLDENTGEIHLLLTWNRGDDHEGDIILKRSQDTRRVFVMKSTDHGQTWTEPKDITHSTKNPEWGWYATGPGIGIQIQHGPDKGRLVIPSDHSYDDPNGDVRGGPFEYGSHVIYSDDQGETWNLGGTIRPKMNECQVVEMADGKGSLLMNMRSYFGKNRRALSVSRDGGISWSDPVEAVTLVEPVCQAAFLRYSWPKDPEGDVVLFSNPASTKRENITVKLSRDSGKTWVGSKTLHAGPAAYSALARLPNGQILCLYEKGDQHPYEKISLARLSLDDFQ</sequence>
<dbReference type="EC" id="3.2.1.18" evidence="3"/>
<dbReference type="InterPro" id="IPR026856">
    <property type="entry name" value="Sialidase_fam"/>
</dbReference>
<comment type="catalytic activity">
    <reaction evidence="1">
        <text>Hydrolysis of alpha-(2-&gt;3)-, alpha-(2-&gt;6)-, alpha-(2-&gt;8)- glycosidic linkages of terminal sialic acid residues in oligosaccharides, glycoproteins, glycolipids, colominic acid and synthetic substrates.</text>
        <dbReference type="EC" id="3.2.1.18"/>
    </reaction>
</comment>
<keyword evidence="5" id="KW-0326">Glycosidase</keyword>
<dbReference type="PANTHER" id="PTHR10628:SF30">
    <property type="entry name" value="EXO-ALPHA-SIALIDASE"/>
    <property type="match status" value="1"/>
</dbReference>
<comment type="caution">
    <text evidence="5">The sequence shown here is derived from an EMBL/GenBank/DDBJ whole genome shotgun (WGS) entry which is preliminary data.</text>
</comment>
<dbReference type="Gene3D" id="2.120.10.10">
    <property type="match status" value="1"/>
</dbReference>
<organism evidence="5 6">
    <name type="scientific">Cyclobacterium jeungdonense</name>
    <dbReference type="NCBI Taxonomy" id="708087"/>
    <lineage>
        <taxon>Bacteria</taxon>
        <taxon>Pseudomonadati</taxon>
        <taxon>Bacteroidota</taxon>
        <taxon>Cytophagia</taxon>
        <taxon>Cytophagales</taxon>
        <taxon>Cyclobacteriaceae</taxon>
        <taxon>Cyclobacterium</taxon>
    </lineage>
</organism>
<evidence type="ECO:0000313" key="6">
    <source>
        <dbReference type="Proteomes" id="UP001236663"/>
    </source>
</evidence>
<dbReference type="Proteomes" id="UP001236663">
    <property type="component" value="Unassembled WGS sequence"/>
</dbReference>
<feature type="domain" description="Sialidase" evidence="4">
    <location>
        <begin position="56"/>
        <end position="360"/>
    </location>
</feature>
<evidence type="ECO:0000313" key="5">
    <source>
        <dbReference type="EMBL" id="MDN3686382.1"/>
    </source>
</evidence>
<dbReference type="SUPFAM" id="SSF50939">
    <property type="entry name" value="Sialidases"/>
    <property type="match status" value="1"/>
</dbReference>
<dbReference type="CDD" id="cd15482">
    <property type="entry name" value="Sialidase_non-viral"/>
    <property type="match status" value="1"/>
</dbReference>
<dbReference type="PANTHER" id="PTHR10628">
    <property type="entry name" value="SIALIDASE"/>
    <property type="match status" value="1"/>
</dbReference>
<protein>
    <recommendedName>
        <fullName evidence="3">exo-alpha-sialidase</fullName>
        <ecNumber evidence="3">3.2.1.18</ecNumber>
    </recommendedName>
</protein>
<dbReference type="InterPro" id="IPR036278">
    <property type="entry name" value="Sialidase_sf"/>
</dbReference>
<dbReference type="EMBL" id="JAUFQS010000002">
    <property type="protein sequence ID" value="MDN3686382.1"/>
    <property type="molecule type" value="Genomic_DNA"/>
</dbReference>
<proteinExistence type="inferred from homology"/>
<dbReference type="Pfam" id="PF13088">
    <property type="entry name" value="BNR_2"/>
    <property type="match status" value="1"/>
</dbReference>
<keyword evidence="5" id="KW-0378">Hydrolase</keyword>
<keyword evidence="6" id="KW-1185">Reference proteome</keyword>
<dbReference type="RefSeq" id="WP_163386902.1">
    <property type="nucleotide sequence ID" value="NZ_JAUFQS010000002.1"/>
</dbReference>
<name>A0ABT8C2W5_9BACT</name>
<evidence type="ECO:0000256" key="3">
    <source>
        <dbReference type="ARBA" id="ARBA00012733"/>
    </source>
</evidence>
<evidence type="ECO:0000256" key="1">
    <source>
        <dbReference type="ARBA" id="ARBA00000427"/>
    </source>
</evidence>
<reference evidence="6" key="1">
    <citation type="journal article" date="2019" name="Int. J. Syst. Evol. Microbiol.">
        <title>The Global Catalogue of Microorganisms (GCM) 10K type strain sequencing project: providing services to taxonomists for standard genome sequencing and annotation.</title>
        <authorList>
            <consortium name="The Broad Institute Genomics Platform"/>
            <consortium name="The Broad Institute Genome Sequencing Center for Infectious Disease"/>
            <person name="Wu L."/>
            <person name="Ma J."/>
        </authorList>
    </citation>
    <scope>NUCLEOTIDE SEQUENCE [LARGE SCALE GENOMIC DNA]</scope>
    <source>
        <strain evidence="6">CECT 7706</strain>
    </source>
</reference>
<dbReference type="InterPro" id="IPR011040">
    <property type="entry name" value="Sialidase"/>
</dbReference>